<proteinExistence type="inferred from homology"/>
<sequence length="397" mass="43967">MRLAVELYDTVIGTLDGSPRTFDFTAAEAGIERFGMNSPVLSTTIPLVPAPRRGQATRRRNWFAELLPEGDQYASMLRQGQLRDGDVPGFLARYGRDIAGAVQLWDLDDPTEPKTPSSRPVTAEQIREILEDPLGTPLANAPILGKSSLGGVQPKVVLVRTADGWAQALGGYPTTHILKPQLSGDLAPVIYDEEYGSRLARRLGLMDYRTEIQVFDGLPALVIERYDRQEGRRLHQEDFSQALGASGNQKYQELGGIVSLERVAGTLRRYAPEEDLRHLARMVITTVAIGNLDQHTKNLGLLHYADGSVRVAPAYDLAPQAQYANDGKLALAVNREYRHASARLRRTPRARHPLTPSRRPRRRGRPRSIAAECPRGLRASDVELLPFVLRHPGEIDA</sequence>
<dbReference type="RefSeq" id="WP_210895806.1">
    <property type="nucleotide sequence ID" value="NZ_CP071696.1"/>
</dbReference>
<dbReference type="PANTHER" id="PTHR37419:SF1">
    <property type="entry name" value="SERINE_THREONINE-PROTEIN KINASE TOXIN HIPA"/>
    <property type="match status" value="1"/>
</dbReference>
<accession>A0A975FIX9</accession>
<dbReference type="EMBL" id="CP071696">
    <property type="protein sequence ID" value="QTX03333.1"/>
    <property type="molecule type" value="Genomic_DNA"/>
</dbReference>
<gene>
    <name evidence="7" type="ORF">G127AT_08025</name>
</gene>
<protein>
    <submittedName>
        <fullName evidence="7">HipA domain-containing protein</fullName>
    </submittedName>
</protein>
<dbReference type="Pfam" id="PF07804">
    <property type="entry name" value="HipA_C"/>
    <property type="match status" value="1"/>
</dbReference>
<dbReference type="InterPro" id="IPR052028">
    <property type="entry name" value="HipA_Ser/Thr_kinase"/>
</dbReference>
<dbReference type="PANTHER" id="PTHR37419">
    <property type="entry name" value="SERINE/THREONINE-PROTEIN KINASE TOXIN HIPA"/>
    <property type="match status" value="1"/>
</dbReference>
<comment type="similarity">
    <text evidence="1">Belongs to the HipA Ser/Thr kinase family.</text>
</comment>
<dbReference type="Proteomes" id="UP000671914">
    <property type="component" value="Chromosome"/>
</dbReference>
<dbReference type="GO" id="GO:0005829">
    <property type="term" value="C:cytosol"/>
    <property type="evidence" value="ECO:0007669"/>
    <property type="project" value="TreeGrafter"/>
</dbReference>
<feature type="compositionally biased region" description="Basic residues" evidence="4">
    <location>
        <begin position="350"/>
        <end position="366"/>
    </location>
</feature>
<feature type="domain" description="HipA N-terminal subdomain 1" evidence="6">
    <location>
        <begin position="3"/>
        <end position="104"/>
    </location>
</feature>
<feature type="domain" description="HipA-like C-terminal" evidence="5">
    <location>
        <begin position="147"/>
        <end position="346"/>
    </location>
</feature>
<evidence type="ECO:0000256" key="1">
    <source>
        <dbReference type="ARBA" id="ARBA00010164"/>
    </source>
</evidence>
<evidence type="ECO:0000259" key="5">
    <source>
        <dbReference type="Pfam" id="PF07804"/>
    </source>
</evidence>
<dbReference type="InterPro" id="IPR012893">
    <property type="entry name" value="HipA-like_C"/>
</dbReference>
<evidence type="ECO:0000259" key="6">
    <source>
        <dbReference type="Pfam" id="PF13657"/>
    </source>
</evidence>
<keyword evidence="8" id="KW-1185">Reference proteome</keyword>
<dbReference type="GO" id="GO:0004674">
    <property type="term" value="F:protein serine/threonine kinase activity"/>
    <property type="evidence" value="ECO:0007669"/>
    <property type="project" value="TreeGrafter"/>
</dbReference>
<keyword evidence="2" id="KW-0808">Transferase</keyword>
<dbReference type="AlphaFoldDB" id="A0A975FIX9"/>
<dbReference type="NCBIfam" id="TIGR03071">
    <property type="entry name" value="couple_hipA"/>
    <property type="match status" value="1"/>
</dbReference>
<dbReference type="InterPro" id="IPR017508">
    <property type="entry name" value="HipA_N1"/>
</dbReference>
<dbReference type="Gene3D" id="1.10.1070.20">
    <property type="match status" value="1"/>
</dbReference>
<evidence type="ECO:0000313" key="7">
    <source>
        <dbReference type="EMBL" id="QTX03333.1"/>
    </source>
</evidence>
<dbReference type="Pfam" id="PF13657">
    <property type="entry name" value="Couple_hipA"/>
    <property type="match status" value="1"/>
</dbReference>
<evidence type="ECO:0000256" key="3">
    <source>
        <dbReference type="ARBA" id="ARBA00022777"/>
    </source>
</evidence>
<feature type="region of interest" description="Disordered" evidence="4">
    <location>
        <begin position="350"/>
        <end position="369"/>
    </location>
</feature>
<evidence type="ECO:0000256" key="2">
    <source>
        <dbReference type="ARBA" id="ARBA00022679"/>
    </source>
</evidence>
<reference evidence="7" key="1">
    <citation type="submission" date="2021-03" db="EMBL/GenBank/DDBJ databases">
        <title>Agromyces archimandritus sp. nov., isolated from the cockroach Archimandrita tessellata.</title>
        <authorList>
            <person name="Guzman J."/>
            <person name="Ortuzar M."/>
            <person name="Poehlein A."/>
            <person name="Daniel R."/>
            <person name="Trujillo M."/>
            <person name="Vilcinskas A."/>
        </authorList>
    </citation>
    <scope>NUCLEOTIDE SEQUENCE</scope>
    <source>
        <strain evidence="7">G127AT</strain>
    </source>
</reference>
<keyword evidence="3" id="KW-0418">Kinase</keyword>
<name>A0A975FIX9_9MICO</name>
<evidence type="ECO:0000256" key="4">
    <source>
        <dbReference type="SAM" id="MobiDB-lite"/>
    </source>
</evidence>
<organism evidence="7 8">
    <name type="scientific">Agromyces archimandritae</name>
    <dbReference type="NCBI Taxonomy" id="2781962"/>
    <lineage>
        <taxon>Bacteria</taxon>
        <taxon>Bacillati</taxon>
        <taxon>Actinomycetota</taxon>
        <taxon>Actinomycetes</taxon>
        <taxon>Micrococcales</taxon>
        <taxon>Microbacteriaceae</taxon>
        <taxon>Agromyces</taxon>
    </lineage>
</organism>
<dbReference type="KEGG" id="aarc:G127AT_08025"/>
<evidence type="ECO:0000313" key="8">
    <source>
        <dbReference type="Proteomes" id="UP000671914"/>
    </source>
</evidence>